<keyword evidence="1" id="KW-0472">Membrane</keyword>
<protein>
    <submittedName>
        <fullName evidence="2">Uncharacterized protein</fullName>
    </submittedName>
</protein>
<name>A0A085M5A5_9BILA</name>
<keyword evidence="1" id="KW-1133">Transmembrane helix</keyword>
<keyword evidence="3" id="KW-1185">Reference proteome</keyword>
<reference evidence="2 3" key="1">
    <citation type="journal article" date="2014" name="Nat. Genet.">
        <title>Genome and transcriptome of the porcine whipworm Trichuris suis.</title>
        <authorList>
            <person name="Jex A.R."/>
            <person name="Nejsum P."/>
            <person name="Schwarz E.M."/>
            <person name="Hu L."/>
            <person name="Young N.D."/>
            <person name="Hall R.S."/>
            <person name="Korhonen P.K."/>
            <person name="Liao S."/>
            <person name="Thamsborg S."/>
            <person name="Xia J."/>
            <person name="Xu P."/>
            <person name="Wang S."/>
            <person name="Scheerlinck J.P."/>
            <person name="Hofmann A."/>
            <person name="Sternberg P.W."/>
            <person name="Wang J."/>
            <person name="Gasser R.B."/>
        </authorList>
    </citation>
    <scope>NUCLEOTIDE SEQUENCE [LARGE SCALE GENOMIC DNA]</scope>
    <source>
        <strain evidence="2">DCEP-RM93M</strain>
    </source>
</reference>
<accession>A0A085M5A5</accession>
<dbReference type="EMBL" id="KL363228">
    <property type="protein sequence ID" value="KFD52401.1"/>
    <property type="molecule type" value="Genomic_DNA"/>
</dbReference>
<gene>
    <name evidence="2" type="ORF">M513_06782</name>
</gene>
<keyword evidence="1" id="KW-0812">Transmembrane</keyword>
<proteinExistence type="predicted"/>
<dbReference type="AlphaFoldDB" id="A0A085M5A5"/>
<organism evidence="2 3">
    <name type="scientific">Trichuris suis</name>
    <name type="common">pig whipworm</name>
    <dbReference type="NCBI Taxonomy" id="68888"/>
    <lineage>
        <taxon>Eukaryota</taxon>
        <taxon>Metazoa</taxon>
        <taxon>Ecdysozoa</taxon>
        <taxon>Nematoda</taxon>
        <taxon>Enoplea</taxon>
        <taxon>Dorylaimia</taxon>
        <taxon>Trichinellida</taxon>
        <taxon>Trichuridae</taxon>
        <taxon>Trichuris</taxon>
    </lineage>
</organism>
<feature type="transmembrane region" description="Helical" evidence="1">
    <location>
        <begin position="12"/>
        <end position="29"/>
    </location>
</feature>
<evidence type="ECO:0000313" key="3">
    <source>
        <dbReference type="Proteomes" id="UP000030764"/>
    </source>
</evidence>
<evidence type="ECO:0000256" key="1">
    <source>
        <dbReference type="SAM" id="Phobius"/>
    </source>
</evidence>
<sequence>MNTSNSHLVHFILRILVFRGFCSAVWIVLQSATDQCFARPLFLQFTAKLFKQACRSFFFRFSTNLWLNEGLRMGSLLHWVCCHFAPKSAFEYGIPEHNKSAVFTFFKEAFDKADR</sequence>
<dbReference type="Proteomes" id="UP000030764">
    <property type="component" value="Unassembled WGS sequence"/>
</dbReference>
<evidence type="ECO:0000313" key="2">
    <source>
        <dbReference type="EMBL" id="KFD52401.1"/>
    </source>
</evidence>